<dbReference type="RefSeq" id="WP_344748817.1">
    <property type="nucleotide sequence ID" value="NZ_BAAAWW010000171.1"/>
</dbReference>
<dbReference type="PANTHER" id="PTHR43162">
    <property type="match status" value="1"/>
</dbReference>
<dbReference type="PANTHER" id="PTHR43162:SF1">
    <property type="entry name" value="PRESTALK A DIFFERENTIATION PROTEIN A"/>
    <property type="match status" value="1"/>
</dbReference>
<dbReference type="Pfam" id="PF13460">
    <property type="entry name" value="NAD_binding_10"/>
    <property type="match status" value="1"/>
</dbReference>
<dbReference type="InterPro" id="IPR036291">
    <property type="entry name" value="NAD(P)-bd_dom_sf"/>
</dbReference>
<dbReference type="InterPro" id="IPR051604">
    <property type="entry name" value="Ergot_Alk_Oxidoreductase"/>
</dbReference>
<feature type="domain" description="NAD(P)-binding" evidence="1">
    <location>
        <begin position="6"/>
        <end position="144"/>
    </location>
</feature>
<evidence type="ECO:0000259" key="1">
    <source>
        <dbReference type="Pfam" id="PF13460"/>
    </source>
</evidence>
<protein>
    <submittedName>
        <fullName evidence="2">NAD(P)H-binding protein</fullName>
    </submittedName>
</protein>
<proteinExistence type="predicted"/>
<sequence length="290" mass="30075">MILVTGATGKVGGQAVSQFLDAGVAVRALTRDPASAALPEGAEVVRGDLADPATLDTALDGVESVFLVWPTLSADHAAPATIKAIAGHARRIVYVSARGVPDPAPDAPEGDPNSILGSHALLERLIEGSGLEWTFLRPGGFAANTLMWAPQIRDTGIVRWVHGGASRALIHERDIAAAGVSVLTGTGPGTGHAGARYVLSGPEPLTQIEQVTAIGEAIGRPVRWEELSPEIALRGLLDQGWPPAVAEGVIDAHARMATSPESATSAVEEITGSPATPFRQWAADHADDFR</sequence>
<reference evidence="2 3" key="1">
    <citation type="submission" date="2024-09" db="EMBL/GenBank/DDBJ databases">
        <authorList>
            <person name="Sun Q."/>
            <person name="Mori K."/>
        </authorList>
    </citation>
    <scope>NUCLEOTIDE SEQUENCE [LARGE SCALE GENOMIC DNA]</scope>
    <source>
        <strain evidence="2 3">JCM 3028</strain>
    </source>
</reference>
<dbReference type="SUPFAM" id="SSF51735">
    <property type="entry name" value="NAD(P)-binding Rossmann-fold domains"/>
    <property type="match status" value="1"/>
</dbReference>
<dbReference type="EMBL" id="JBHMBS010000008">
    <property type="protein sequence ID" value="MFB9677557.1"/>
    <property type="molecule type" value="Genomic_DNA"/>
</dbReference>
<name>A0ABV5TEK2_9ACTN</name>
<gene>
    <name evidence="2" type="ORF">ACFFRH_18920</name>
</gene>
<evidence type="ECO:0000313" key="2">
    <source>
        <dbReference type="EMBL" id="MFB9677557.1"/>
    </source>
</evidence>
<dbReference type="Gene3D" id="3.40.50.720">
    <property type="entry name" value="NAD(P)-binding Rossmann-like Domain"/>
    <property type="match status" value="1"/>
</dbReference>
<organism evidence="2 3">
    <name type="scientific">Streptosporangium vulgare</name>
    <dbReference type="NCBI Taxonomy" id="46190"/>
    <lineage>
        <taxon>Bacteria</taxon>
        <taxon>Bacillati</taxon>
        <taxon>Actinomycetota</taxon>
        <taxon>Actinomycetes</taxon>
        <taxon>Streptosporangiales</taxon>
        <taxon>Streptosporangiaceae</taxon>
        <taxon>Streptosporangium</taxon>
    </lineage>
</organism>
<dbReference type="InterPro" id="IPR016040">
    <property type="entry name" value="NAD(P)-bd_dom"/>
</dbReference>
<dbReference type="Gene3D" id="3.90.25.10">
    <property type="entry name" value="UDP-galactose 4-epimerase, domain 1"/>
    <property type="match status" value="1"/>
</dbReference>
<comment type="caution">
    <text evidence="2">The sequence shown here is derived from an EMBL/GenBank/DDBJ whole genome shotgun (WGS) entry which is preliminary data.</text>
</comment>
<dbReference type="Proteomes" id="UP001589610">
    <property type="component" value="Unassembled WGS sequence"/>
</dbReference>
<accession>A0ABV5TEK2</accession>
<evidence type="ECO:0000313" key="3">
    <source>
        <dbReference type="Proteomes" id="UP001589610"/>
    </source>
</evidence>
<keyword evidence="3" id="KW-1185">Reference proteome</keyword>